<dbReference type="InterPro" id="IPR023772">
    <property type="entry name" value="DNA-bd_HTH_TetR-type_CS"/>
</dbReference>
<dbReference type="PROSITE" id="PS50977">
    <property type="entry name" value="HTH_TETR_2"/>
    <property type="match status" value="1"/>
</dbReference>
<dbReference type="Gene3D" id="1.10.357.10">
    <property type="entry name" value="Tetracycline Repressor, domain 2"/>
    <property type="match status" value="1"/>
</dbReference>
<dbReference type="InterPro" id="IPR050109">
    <property type="entry name" value="HTH-type_TetR-like_transc_reg"/>
</dbReference>
<feature type="domain" description="HTH tetR-type" evidence="3">
    <location>
        <begin position="15"/>
        <end position="75"/>
    </location>
</feature>
<proteinExistence type="predicted"/>
<dbReference type="Gene3D" id="1.10.10.60">
    <property type="entry name" value="Homeodomain-like"/>
    <property type="match status" value="1"/>
</dbReference>
<name>A0ABR9CJ58_9HYPH</name>
<dbReference type="RefSeq" id="WP_192146996.1">
    <property type="nucleotide sequence ID" value="NZ_JACYXI010000002.1"/>
</dbReference>
<dbReference type="Pfam" id="PF00440">
    <property type="entry name" value="TetR_N"/>
    <property type="match status" value="1"/>
</dbReference>
<dbReference type="InterPro" id="IPR001647">
    <property type="entry name" value="HTH_TetR"/>
</dbReference>
<comment type="caution">
    <text evidence="4">The sequence shown here is derived from an EMBL/GenBank/DDBJ whole genome shotgun (WGS) entry which is preliminary data.</text>
</comment>
<evidence type="ECO:0000313" key="5">
    <source>
        <dbReference type="Proteomes" id="UP000632063"/>
    </source>
</evidence>
<feature type="DNA-binding region" description="H-T-H motif" evidence="2">
    <location>
        <begin position="38"/>
        <end position="57"/>
    </location>
</feature>
<dbReference type="InterPro" id="IPR009057">
    <property type="entry name" value="Homeodomain-like_sf"/>
</dbReference>
<dbReference type="InterPro" id="IPR036271">
    <property type="entry name" value="Tet_transcr_reg_TetR-rel_C_sf"/>
</dbReference>
<protein>
    <submittedName>
        <fullName evidence="4">TetR/AcrR family transcriptional regulator</fullName>
    </submittedName>
</protein>
<reference evidence="4 5" key="2">
    <citation type="journal article" date="2021" name="Int. J. Syst. Evol. Microbiol.">
        <title>Roseibium litorale sp. nov., isolated from a tidal flat sediment and proposal for the reclassification of Labrenzia polysiphoniae as Roseibium polysiphoniae comb. nov.</title>
        <authorList>
            <person name="Liu Y."/>
            <person name="Pei T."/>
            <person name="Du J."/>
            <person name="Chao M."/>
            <person name="Deng M.R."/>
            <person name="Zhu H."/>
        </authorList>
    </citation>
    <scope>NUCLEOTIDE SEQUENCE [LARGE SCALE GENOMIC DNA]</scope>
    <source>
        <strain evidence="4 5">4C16A</strain>
    </source>
</reference>
<dbReference type="SUPFAM" id="SSF48498">
    <property type="entry name" value="Tetracyclin repressor-like, C-terminal domain"/>
    <property type="match status" value="1"/>
</dbReference>
<evidence type="ECO:0000256" key="2">
    <source>
        <dbReference type="PROSITE-ProRule" id="PRU00335"/>
    </source>
</evidence>
<accession>A0ABR9CJ58</accession>
<gene>
    <name evidence="4" type="ORF">IG616_04790</name>
</gene>
<dbReference type="Pfam" id="PF14246">
    <property type="entry name" value="TetR_C_7"/>
    <property type="match status" value="1"/>
</dbReference>
<evidence type="ECO:0000313" key="4">
    <source>
        <dbReference type="EMBL" id="MBD8890851.1"/>
    </source>
</evidence>
<dbReference type="PRINTS" id="PR00455">
    <property type="entry name" value="HTHTETR"/>
</dbReference>
<dbReference type="Proteomes" id="UP000632063">
    <property type="component" value="Unassembled WGS sequence"/>
</dbReference>
<keyword evidence="5" id="KW-1185">Reference proteome</keyword>
<evidence type="ECO:0000259" key="3">
    <source>
        <dbReference type="PROSITE" id="PS50977"/>
    </source>
</evidence>
<dbReference type="EMBL" id="JACYXI010000002">
    <property type="protein sequence ID" value="MBD8890851.1"/>
    <property type="molecule type" value="Genomic_DNA"/>
</dbReference>
<reference evidence="5" key="1">
    <citation type="submission" date="2020-09" db="EMBL/GenBank/DDBJ databases">
        <title>The genome sequence of strain Labrenzia suaedae 4C16A.</title>
        <authorList>
            <person name="Liu Y."/>
        </authorList>
    </citation>
    <scope>NUCLEOTIDE SEQUENCE [LARGE SCALE GENOMIC DNA]</scope>
    <source>
        <strain evidence="5">4C16A</strain>
    </source>
</reference>
<organism evidence="4 5">
    <name type="scientific">Roseibium litorale</name>
    <dbReference type="NCBI Taxonomy" id="2803841"/>
    <lineage>
        <taxon>Bacteria</taxon>
        <taxon>Pseudomonadati</taxon>
        <taxon>Pseudomonadota</taxon>
        <taxon>Alphaproteobacteria</taxon>
        <taxon>Hyphomicrobiales</taxon>
        <taxon>Stappiaceae</taxon>
        <taxon>Roseibium</taxon>
    </lineage>
</organism>
<dbReference type="PANTHER" id="PTHR30055">
    <property type="entry name" value="HTH-TYPE TRANSCRIPTIONAL REGULATOR RUTR"/>
    <property type="match status" value="1"/>
</dbReference>
<dbReference type="PROSITE" id="PS01081">
    <property type="entry name" value="HTH_TETR_1"/>
    <property type="match status" value="1"/>
</dbReference>
<dbReference type="PANTHER" id="PTHR30055:SF146">
    <property type="entry name" value="HTH-TYPE TRANSCRIPTIONAL DUAL REGULATOR CECR"/>
    <property type="match status" value="1"/>
</dbReference>
<keyword evidence="1 2" id="KW-0238">DNA-binding</keyword>
<dbReference type="InterPro" id="IPR039536">
    <property type="entry name" value="TetR_C_Proteobacteria"/>
</dbReference>
<sequence length="214" mass="23682">MNADQAAQPEAPAEPAKRLQILEGARVVFRARGYDGASMEMIAREAGVSKGTLYVYFPNKEELFKALIIWERADQAERGLMLTQNPAPVREVLYRTGLAYVSKMCQPERVSTFRMVVGAAEQFPEFGALLYEAGPKRGTDKLAAFFKTRIATGELKTDCDVEMAAGQFFSLCVSQLLRRILLNVEGSPAPEEIERHVASAVDVFLAAYGTEPQR</sequence>
<dbReference type="SUPFAM" id="SSF46689">
    <property type="entry name" value="Homeodomain-like"/>
    <property type="match status" value="1"/>
</dbReference>
<evidence type="ECO:0000256" key="1">
    <source>
        <dbReference type="ARBA" id="ARBA00023125"/>
    </source>
</evidence>